<dbReference type="GO" id="GO:0005886">
    <property type="term" value="C:plasma membrane"/>
    <property type="evidence" value="ECO:0007669"/>
    <property type="project" value="UniProtKB-SubCell"/>
</dbReference>
<dbReference type="GO" id="GO:0006935">
    <property type="term" value="P:chemotaxis"/>
    <property type="evidence" value="ECO:0007669"/>
    <property type="project" value="UniProtKB-KW"/>
</dbReference>
<feature type="domain" description="Flagellar motor switch protein FliN-like C-terminal" evidence="7">
    <location>
        <begin position="46"/>
        <end position="115"/>
    </location>
</feature>
<sequence length="124" mass="13611">MPLTDEEIQKLLEAMAAGEDQPRIEKARFAPLQPAPVARVKASFDRIDDVPLRLVTELGRTRLKVKEILELKEGSLITLNKLAGEAVEVRVNGILLATGEVVVINDAFGVRINNLADVKKEGQD</sequence>
<evidence type="ECO:0000259" key="7">
    <source>
        <dbReference type="Pfam" id="PF01052"/>
    </source>
</evidence>
<keyword evidence="4" id="KW-0145">Chemotaxis</keyword>
<dbReference type="SUPFAM" id="SSF101801">
    <property type="entry name" value="Surface presentation of antigens (SPOA)"/>
    <property type="match status" value="1"/>
</dbReference>
<evidence type="ECO:0000256" key="5">
    <source>
        <dbReference type="ARBA" id="ARBA00022779"/>
    </source>
</evidence>
<organism evidence="8 9">
    <name type="scientific">Moorella mulderi DSM 14980</name>
    <dbReference type="NCBI Taxonomy" id="1122241"/>
    <lineage>
        <taxon>Bacteria</taxon>
        <taxon>Bacillati</taxon>
        <taxon>Bacillota</taxon>
        <taxon>Clostridia</taxon>
        <taxon>Neomoorellales</taxon>
        <taxon>Neomoorellaceae</taxon>
        <taxon>Neomoorella</taxon>
    </lineage>
</organism>
<gene>
    <name evidence="8" type="primary">fliN_2</name>
    <name evidence="8" type="ORF">MOMUL_12580</name>
</gene>
<evidence type="ECO:0000256" key="6">
    <source>
        <dbReference type="ARBA" id="ARBA00023136"/>
    </source>
</evidence>
<dbReference type="GO" id="GO:0071973">
    <property type="term" value="P:bacterial-type flagellum-dependent cell motility"/>
    <property type="evidence" value="ECO:0007669"/>
    <property type="project" value="InterPro"/>
</dbReference>
<dbReference type="EMBL" id="LTBC01000003">
    <property type="protein sequence ID" value="KYH32656.1"/>
    <property type="molecule type" value="Genomic_DNA"/>
</dbReference>
<dbReference type="RefSeq" id="WP_062282910.1">
    <property type="nucleotide sequence ID" value="NZ_LTBC01000003.1"/>
</dbReference>
<dbReference type="PANTHER" id="PTHR43484:SF1">
    <property type="entry name" value="FLAGELLAR MOTOR SWITCH PROTEIN FLIN"/>
    <property type="match status" value="1"/>
</dbReference>
<evidence type="ECO:0000313" key="8">
    <source>
        <dbReference type="EMBL" id="KYH32656.1"/>
    </source>
</evidence>
<dbReference type="InterPro" id="IPR001172">
    <property type="entry name" value="FliN_T3SS_HrcQb"/>
</dbReference>
<dbReference type="InterPro" id="IPR012826">
    <property type="entry name" value="FliN"/>
</dbReference>
<comment type="similarity">
    <text evidence="2">Belongs to the FliN/MopA/SpaO family.</text>
</comment>
<keyword evidence="8" id="KW-0282">Flagellum</keyword>
<evidence type="ECO:0000256" key="3">
    <source>
        <dbReference type="ARBA" id="ARBA00022475"/>
    </source>
</evidence>
<dbReference type="NCBIfam" id="TIGR02480">
    <property type="entry name" value="fliN"/>
    <property type="match status" value="1"/>
</dbReference>
<keyword evidence="8" id="KW-0966">Cell projection</keyword>
<keyword evidence="5" id="KW-0283">Flagellar rotation</keyword>
<dbReference type="PATRIC" id="fig|1122241.3.peg.1320"/>
<dbReference type="PANTHER" id="PTHR43484">
    <property type="match status" value="1"/>
</dbReference>
<reference evidence="8 9" key="1">
    <citation type="submission" date="2016-02" db="EMBL/GenBank/DDBJ databases">
        <title>Genome sequence of Moorella mulderi DSM 14980.</title>
        <authorList>
            <person name="Poehlein A."/>
            <person name="Daniel R."/>
        </authorList>
    </citation>
    <scope>NUCLEOTIDE SEQUENCE [LARGE SCALE GENOMIC DNA]</scope>
    <source>
        <strain evidence="8 9">DSM 14980</strain>
    </source>
</reference>
<name>A0A151AYE1_9FIRM</name>
<dbReference type="Gene3D" id="2.30.330.10">
    <property type="entry name" value="SpoA-like"/>
    <property type="match status" value="1"/>
</dbReference>
<keyword evidence="3" id="KW-1003">Cell membrane</keyword>
<dbReference type="PRINTS" id="PR00956">
    <property type="entry name" value="FLGMOTORFLIN"/>
</dbReference>
<dbReference type="InterPro" id="IPR051469">
    <property type="entry name" value="FliN/MopA/SpaO"/>
</dbReference>
<keyword evidence="8" id="KW-0969">Cilium</keyword>
<comment type="subcellular location">
    <subcellularLocation>
        <location evidence="1">Cell membrane</location>
        <topology evidence="1">Peripheral membrane protein</topology>
        <orientation evidence="1">Cytoplasmic side</orientation>
    </subcellularLocation>
</comment>
<dbReference type="AlphaFoldDB" id="A0A151AYE1"/>
<evidence type="ECO:0000256" key="4">
    <source>
        <dbReference type="ARBA" id="ARBA00022500"/>
    </source>
</evidence>
<keyword evidence="6" id="KW-0472">Membrane</keyword>
<dbReference type="GO" id="GO:0003774">
    <property type="term" value="F:cytoskeletal motor activity"/>
    <property type="evidence" value="ECO:0007669"/>
    <property type="project" value="InterPro"/>
</dbReference>
<dbReference type="Pfam" id="PF01052">
    <property type="entry name" value="FliMN_C"/>
    <property type="match status" value="1"/>
</dbReference>
<dbReference type="InterPro" id="IPR036429">
    <property type="entry name" value="SpoA-like_sf"/>
</dbReference>
<dbReference type="Proteomes" id="UP000075670">
    <property type="component" value="Unassembled WGS sequence"/>
</dbReference>
<evidence type="ECO:0000313" key="9">
    <source>
        <dbReference type="Proteomes" id="UP000075670"/>
    </source>
</evidence>
<evidence type="ECO:0000256" key="1">
    <source>
        <dbReference type="ARBA" id="ARBA00004413"/>
    </source>
</evidence>
<evidence type="ECO:0000256" key="2">
    <source>
        <dbReference type="ARBA" id="ARBA00009226"/>
    </source>
</evidence>
<dbReference type="OrthoDB" id="9773459at2"/>
<dbReference type="InterPro" id="IPR001543">
    <property type="entry name" value="FliN-like_C"/>
</dbReference>
<accession>A0A151AYE1</accession>
<dbReference type="GO" id="GO:0009425">
    <property type="term" value="C:bacterial-type flagellum basal body"/>
    <property type="evidence" value="ECO:0007669"/>
    <property type="project" value="InterPro"/>
</dbReference>
<comment type="caution">
    <text evidence="8">The sequence shown here is derived from an EMBL/GenBank/DDBJ whole genome shotgun (WGS) entry which is preliminary data.</text>
</comment>
<protein>
    <submittedName>
        <fullName evidence="8">Flagellar motor switch protein FliN</fullName>
    </submittedName>
</protein>
<proteinExistence type="inferred from homology"/>
<keyword evidence="9" id="KW-1185">Reference proteome</keyword>